<dbReference type="EMBL" id="BARW01034356">
    <property type="protein sequence ID" value="GAJ05516.1"/>
    <property type="molecule type" value="Genomic_DNA"/>
</dbReference>
<dbReference type="Pfam" id="PF07508">
    <property type="entry name" value="Recombinase"/>
    <property type="match status" value="1"/>
</dbReference>
<accession>X1V038</accession>
<dbReference type="AlphaFoldDB" id="X1V038"/>
<dbReference type="GO" id="GO:0003677">
    <property type="term" value="F:DNA binding"/>
    <property type="evidence" value="ECO:0007669"/>
    <property type="project" value="InterPro"/>
</dbReference>
<evidence type="ECO:0000313" key="2">
    <source>
        <dbReference type="EMBL" id="GAJ05516.1"/>
    </source>
</evidence>
<dbReference type="GO" id="GO:0000150">
    <property type="term" value="F:DNA strand exchange activity"/>
    <property type="evidence" value="ECO:0007669"/>
    <property type="project" value="InterPro"/>
</dbReference>
<sequence>GNMSGVRLSGYNANLGESKFLEVDKREQDTLKRIHYLKRYRKMSMGAIARELNQNGVPTKRGGRWYPGTIKLILDRGTSKFKVEELNRNGESSLV</sequence>
<dbReference type="Gene3D" id="3.90.1750.20">
    <property type="entry name" value="Putative Large Serine Recombinase, Chain B, Domain 2"/>
    <property type="match status" value="1"/>
</dbReference>
<name>X1V038_9ZZZZ</name>
<feature type="domain" description="Recombinase" evidence="1">
    <location>
        <begin position="29"/>
        <end position="75"/>
    </location>
</feature>
<reference evidence="2" key="1">
    <citation type="journal article" date="2014" name="Front. Microbiol.">
        <title>High frequency of phylogenetically diverse reductive dehalogenase-homologous genes in deep subseafloor sedimentary metagenomes.</title>
        <authorList>
            <person name="Kawai M."/>
            <person name="Futagami T."/>
            <person name="Toyoda A."/>
            <person name="Takaki Y."/>
            <person name="Nishi S."/>
            <person name="Hori S."/>
            <person name="Arai W."/>
            <person name="Tsubouchi T."/>
            <person name="Morono Y."/>
            <person name="Uchiyama I."/>
            <person name="Ito T."/>
            <person name="Fujiyama A."/>
            <person name="Inagaki F."/>
            <person name="Takami H."/>
        </authorList>
    </citation>
    <scope>NUCLEOTIDE SEQUENCE</scope>
    <source>
        <strain evidence="2">Expedition CK06-06</strain>
    </source>
</reference>
<gene>
    <name evidence="2" type="ORF">S12H4_53864</name>
</gene>
<organism evidence="2">
    <name type="scientific">marine sediment metagenome</name>
    <dbReference type="NCBI Taxonomy" id="412755"/>
    <lineage>
        <taxon>unclassified sequences</taxon>
        <taxon>metagenomes</taxon>
        <taxon>ecological metagenomes</taxon>
    </lineage>
</organism>
<evidence type="ECO:0000259" key="1">
    <source>
        <dbReference type="Pfam" id="PF07508"/>
    </source>
</evidence>
<dbReference type="InterPro" id="IPR011109">
    <property type="entry name" value="DNA_bind_recombinase_dom"/>
</dbReference>
<feature type="non-terminal residue" evidence="2">
    <location>
        <position position="1"/>
    </location>
</feature>
<comment type="caution">
    <text evidence="2">The sequence shown here is derived from an EMBL/GenBank/DDBJ whole genome shotgun (WGS) entry which is preliminary data.</text>
</comment>
<dbReference type="InterPro" id="IPR038109">
    <property type="entry name" value="DNA_bind_recomb_sf"/>
</dbReference>
<protein>
    <recommendedName>
        <fullName evidence="1">Recombinase domain-containing protein</fullName>
    </recommendedName>
</protein>
<proteinExistence type="predicted"/>